<reference evidence="1 2" key="1">
    <citation type="submission" date="2016-03" db="EMBL/GenBank/DDBJ databases">
        <authorList>
            <person name="Ploux O."/>
        </authorList>
    </citation>
    <scope>NUCLEOTIDE SEQUENCE [LARGE SCALE GENOMIC DNA]</scope>
    <source>
        <strain evidence="1 2">UAMH 11012</strain>
    </source>
</reference>
<accession>A0A1L7XTX2</accession>
<name>A0A1L7XTX2_9HELO</name>
<proteinExistence type="predicted"/>
<evidence type="ECO:0000313" key="2">
    <source>
        <dbReference type="Proteomes" id="UP000184330"/>
    </source>
</evidence>
<dbReference type="OrthoDB" id="3545724at2759"/>
<gene>
    <name evidence="1" type="ORF">PAC_18380</name>
</gene>
<protein>
    <submittedName>
        <fullName evidence="1">Uncharacterized protein</fullName>
    </submittedName>
</protein>
<evidence type="ECO:0000313" key="1">
    <source>
        <dbReference type="EMBL" id="CZR68481.1"/>
    </source>
</evidence>
<dbReference type="AlphaFoldDB" id="A0A1L7XTX2"/>
<keyword evidence="2" id="KW-1185">Reference proteome</keyword>
<sequence length="201" mass="22100">MLNLRMPLTTLANTQSSQHIPTPFNMDQNAECSSHPQSSDEIINKMQKFVAGQCPFKTPPPLPHFSWASIDVLEASLLISVVATSTKLQEAITSTSDGDQHLLALTNSCMKRYLEIMEPAQVCCKALNIVRTGNIQGDTTSLEAALKALKHVKEEQNPILTDFVGGVEEMRKWILSCRTYVENVVAMMEYASGQLKAAGFA</sequence>
<organism evidence="1 2">
    <name type="scientific">Phialocephala subalpina</name>
    <dbReference type="NCBI Taxonomy" id="576137"/>
    <lineage>
        <taxon>Eukaryota</taxon>
        <taxon>Fungi</taxon>
        <taxon>Dikarya</taxon>
        <taxon>Ascomycota</taxon>
        <taxon>Pezizomycotina</taxon>
        <taxon>Leotiomycetes</taxon>
        <taxon>Helotiales</taxon>
        <taxon>Mollisiaceae</taxon>
        <taxon>Phialocephala</taxon>
        <taxon>Phialocephala fortinii species complex</taxon>
    </lineage>
</organism>
<dbReference type="EMBL" id="FJOG01000055">
    <property type="protein sequence ID" value="CZR68481.1"/>
    <property type="molecule type" value="Genomic_DNA"/>
</dbReference>
<dbReference type="Proteomes" id="UP000184330">
    <property type="component" value="Unassembled WGS sequence"/>
</dbReference>